<protein>
    <submittedName>
        <fullName evidence="1">Uncharacterized protein</fullName>
    </submittedName>
</protein>
<dbReference type="EMBL" id="JPWA01000045">
    <property type="protein sequence ID" value="RCK03847.1"/>
    <property type="molecule type" value="Genomic_DNA"/>
</dbReference>
<organism evidence="1 2">
    <name type="scientific">Thalassospira xianhensis MCCC 1A02616</name>
    <dbReference type="NCBI Taxonomy" id="1177929"/>
    <lineage>
        <taxon>Bacteria</taxon>
        <taxon>Pseudomonadati</taxon>
        <taxon>Pseudomonadota</taxon>
        <taxon>Alphaproteobacteria</taxon>
        <taxon>Rhodospirillales</taxon>
        <taxon>Thalassospiraceae</taxon>
        <taxon>Thalassospira</taxon>
    </lineage>
</organism>
<comment type="caution">
    <text evidence="1">The sequence shown here is derived from an EMBL/GenBank/DDBJ whole genome shotgun (WGS) entry which is preliminary data.</text>
</comment>
<evidence type="ECO:0000313" key="2">
    <source>
        <dbReference type="Proteomes" id="UP000252419"/>
    </source>
</evidence>
<accession>A0A367U6C6</accession>
<dbReference type="AlphaFoldDB" id="A0A367U6C6"/>
<keyword evidence="2" id="KW-1185">Reference proteome</keyword>
<dbReference type="Proteomes" id="UP000252419">
    <property type="component" value="Unassembled WGS sequence"/>
</dbReference>
<sequence>MTFSHLSEVLKKEFIVIRGKSRRLRKPVWRQACVISRSKINDGFLKKAPSRHRLGPNLTGLGNVFEVTRGHHLHPARGSYRQISLDLPTFTFYSQHLVII</sequence>
<name>A0A367U6C6_9PROT</name>
<gene>
    <name evidence="1" type="ORF">TH5_23055</name>
</gene>
<proteinExistence type="predicted"/>
<reference evidence="1 2" key="1">
    <citation type="submission" date="2014-07" db="EMBL/GenBank/DDBJ databases">
        <title>Draft genome sequence of Thalassospira xianhensis P-4 (MCCC 1A02616).</title>
        <authorList>
            <person name="Lai Q."/>
            <person name="Shao Z."/>
        </authorList>
    </citation>
    <scope>NUCLEOTIDE SEQUENCE [LARGE SCALE GENOMIC DNA]</scope>
    <source>
        <strain evidence="1 2">MCCC 1A02616</strain>
    </source>
</reference>
<evidence type="ECO:0000313" key="1">
    <source>
        <dbReference type="EMBL" id="RCK03847.1"/>
    </source>
</evidence>